<dbReference type="Gene3D" id="3.10.180.10">
    <property type="entry name" value="2,3-Dihydroxybiphenyl 1,2-Dioxygenase, domain 1"/>
    <property type="match status" value="2"/>
</dbReference>
<dbReference type="Pfam" id="PF18029">
    <property type="entry name" value="Glyoxalase_6"/>
    <property type="match status" value="2"/>
</dbReference>
<dbReference type="AlphaFoldDB" id="A0A5A7SEY2"/>
<feature type="domain" description="Glyoxalase-like" evidence="1">
    <location>
        <begin position="19"/>
        <end position="111"/>
    </location>
</feature>
<proteinExistence type="predicted"/>
<dbReference type="SUPFAM" id="SSF54593">
    <property type="entry name" value="Glyoxalase/Bleomycin resistance protein/Dihydroxybiphenyl dioxygenase"/>
    <property type="match status" value="2"/>
</dbReference>
<evidence type="ECO:0000313" key="3">
    <source>
        <dbReference type="Proteomes" id="UP000322244"/>
    </source>
</evidence>
<dbReference type="RefSeq" id="WP_149428433.1">
    <property type="nucleotide sequence ID" value="NZ_VLNY01000001.1"/>
</dbReference>
<evidence type="ECO:0000313" key="2">
    <source>
        <dbReference type="EMBL" id="KAA0024658.1"/>
    </source>
</evidence>
<gene>
    <name evidence="2" type="ORF">FOY51_01560</name>
</gene>
<accession>A0A5A7SEY2</accession>
<dbReference type="PANTHER" id="PTHR35908">
    <property type="entry name" value="HYPOTHETICAL FUSION PROTEIN"/>
    <property type="match status" value="1"/>
</dbReference>
<comment type="caution">
    <text evidence="2">The sequence shown here is derived from an EMBL/GenBank/DDBJ whole genome shotgun (WGS) entry which is preliminary data.</text>
</comment>
<dbReference type="InterPro" id="IPR041581">
    <property type="entry name" value="Glyoxalase_6"/>
</dbReference>
<dbReference type="InterPro" id="IPR029068">
    <property type="entry name" value="Glyas_Bleomycin-R_OHBP_Dase"/>
</dbReference>
<dbReference type="PANTHER" id="PTHR35908:SF1">
    <property type="entry name" value="CONSERVED PROTEIN"/>
    <property type="match status" value="1"/>
</dbReference>
<sequence>MDTAFPWAHAFIDVPEEFVAASTDFWAAATGYDVGEPWRQHREFTSLVPTAGSSYVHIQRIGEPPRVHLDFPSADLDADTARLVALGATLAGPRGHWQTLESPGGLPFCIVDETGPFTVPTSTAWSDGTRSRLCQICIDVPPSRHDAELEFWSAATGWQQRASTNPEFHSLLPPSSSPLQLLVQRLDDERDAVRAHIDLGCDDIDAEASRLTRFGASVVARMADWVVLRDPAGLEFCATSRRPDGVT</sequence>
<evidence type="ECO:0000259" key="1">
    <source>
        <dbReference type="Pfam" id="PF18029"/>
    </source>
</evidence>
<dbReference type="OrthoDB" id="3286168at2"/>
<organism evidence="2 3">
    <name type="scientific">Antrihabitans cavernicola</name>
    <dbReference type="NCBI Taxonomy" id="2495913"/>
    <lineage>
        <taxon>Bacteria</taxon>
        <taxon>Bacillati</taxon>
        <taxon>Actinomycetota</taxon>
        <taxon>Actinomycetes</taxon>
        <taxon>Mycobacteriales</taxon>
        <taxon>Nocardiaceae</taxon>
        <taxon>Antrihabitans</taxon>
    </lineage>
</organism>
<reference evidence="2 3" key="1">
    <citation type="submission" date="2019-07" db="EMBL/GenBank/DDBJ databases">
        <title>Rhodococcus cavernicolus sp. nov., isolated from a cave.</title>
        <authorList>
            <person name="Lee S.D."/>
        </authorList>
    </citation>
    <scope>NUCLEOTIDE SEQUENCE [LARGE SCALE GENOMIC DNA]</scope>
    <source>
        <strain evidence="2 3">C1-24</strain>
    </source>
</reference>
<keyword evidence="3" id="KW-1185">Reference proteome</keyword>
<dbReference type="EMBL" id="VLNY01000001">
    <property type="protein sequence ID" value="KAA0024658.1"/>
    <property type="molecule type" value="Genomic_DNA"/>
</dbReference>
<name>A0A5A7SEY2_9NOCA</name>
<dbReference type="Proteomes" id="UP000322244">
    <property type="component" value="Unassembled WGS sequence"/>
</dbReference>
<feature type="domain" description="Glyoxalase-like" evidence="1">
    <location>
        <begin position="135"/>
        <end position="238"/>
    </location>
</feature>
<protein>
    <submittedName>
        <fullName evidence="2">VOC family protein</fullName>
    </submittedName>
</protein>